<gene>
    <name evidence="1" type="ORF">R5W23_003719</name>
</gene>
<keyword evidence="2" id="KW-1185">Reference proteome</keyword>
<dbReference type="EMBL" id="JAXBLV010000211">
    <property type="protein sequence ID" value="MDY3562257.1"/>
    <property type="molecule type" value="Genomic_DNA"/>
</dbReference>
<dbReference type="RefSeq" id="WP_320688580.1">
    <property type="nucleotide sequence ID" value="NZ_JAXBLV010000211.1"/>
</dbReference>
<dbReference type="Proteomes" id="UP001272242">
    <property type="component" value="Unassembled WGS sequence"/>
</dbReference>
<protein>
    <recommendedName>
        <fullName evidence="3">Type I restriction enzyme R protein N-terminal domain-containing protein</fullName>
    </recommendedName>
</protein>
<comment type="caution">
    <text evidence="1">The sequence shown here is derived from an EMBL/GenBank/DDBJ whole genome shotgun (WGS) entry which is preliminary data.</text>
</comment>
<accession>A0ABU5F635</accession>
<name>A0ABU5F635_9BACT</name>
<evidence type="ECO:0000313" key="2">
    <source>
        <dbReference type="Proteomes" id="UP001272242"/>
    </source>
</evidence>
<evidence type="ECO:0008006" key="3">
    <source>
        <dbReference type="Google" id="ProtNLM"/>
    </source>
</evidence>
<evidence type="ECO:0000313" key="1">
    <source>
        <dbReference type="EMBL" id="MDY3562257.1"/>
    </source>
</evidence>
<proteinExistence type="predicted"/>
<organism evidence="1 2">
    <name type="scientific">Gemmata algarum</name>
    <dbReference type="NCBI Taxonomy" id="2975278"/>
    <lineage>
        <taxon>Bacteria</taxon>
        <taxon>Pseudomonadati</taxon>
        <taxon>Planctomycetota</taxon>
        <taxon>Planctomycetia</taxon>
        <taxon>Gemmatales</taxon>
        <taxon>Gemmataceae</taxon>
        <taxon>Gemmata</taxon>
    </lineage>
</organism>
<sequence>MSHWTPDFCFELLKQHEPLIAAAAGTNEAMTRLRAIDTILFDVLGWDKLRVDVEKYCREVGYADYAMHSDEALPMILEAKKATDAETKKKIGESFVLPSKVKFPANAIGFSLLAKECPEADKALRQSSGYAASLGARYIAISNGHQWLISLSWLDGVPVDERSVIVFESLDAIKNKFRLFWECFSPNGVATNRVLDKLLDSRKAPPPNKLSQRITGYPNPVQPNQAAEDIALVLGDVWTDLQNEELELEFLEECYVIPSSKSATLEFAKDLIEQKYRSDENVTATILKSAQVPGLIASYQPQRPIIVLGNVGNGKTTFLRYLRMIEASKTLEKYIQLEIDFLDRLTDDREVSDYVYRTIEEQLMKPPVKMDVLSDKLIRSILKNELKRFPNTPAGKAFPQSSPEYIKAELEFINGFCADKHDFYRRVFRSLRGERQYTVAIFMDNLDRCPDRIQEAAFLRASAIARDWACLVFVCLRPATFYKSSQSGVLDTVSPKVISITSADSDIVLTRRLKYAKRYAEGKLKSQQSRTAQYGSKFSYEMPTVAAVIQCLLDSIRSRGGSDIVQLFSSAANNNTRAMLVLVKKYLTSKFLDSRTIAESYMHDASYRIYDYQIIRTLMLGDSVHYDPSSSPFCNIFDIQHANPVEHFSRVTALNFLNTFADSQPQQAAYVRVSDVKTHLCTMGYTAEHAHRTVQFLFEKQCIESRDPIEKWSDSIEFICITHRGKYHVAHLISRFNYLDAVSIDTPILDDATRAELRDVRTLEDRVRQCALFVEYLDKCSEGILDVSVRSLWKTAYSQAMNEMARIQDSVLEAKEVDDIG</sequence>
<reference evidence="2" key="1">
    <citation type="journal article" date="2023" name="Mar. Drugs">
        <title>Gemmata algarum, a Novel Planctomycete Isolated from an Algal Mat, Displays Antimicrobial Activity.</title>
        <authorList>
            <person name="Kumar G."/>
            <person name="Kallscheuer N."/>
            <person name="Kashif M."/>
            <person name="Ahamad S."/>
            <person name="Jagadeeshwari U."/>
            <person name="Pannikurungottu S."/>
            <person name="Haufschild T."/>
            <person name="Kabuu M."/>
            <person name="Sasikala C."/>
            <person name="Jogler C."/>
            <person name="Ramana C."/>
        </authorList>
    </citation>
    <scope>NUCLEOTIDE SEQUENCE [LARGE SCALE GENOMIC DNA]</scope>
    <source>
        <strain evidence="2">JC673</strain>
    </source>
</reference>